<dbReference type="InterPro" id="IPR023828">
    <property type="entry name" value="Peptidase_S8_Ser-AS"/>
</dbReference>
<evidence type="ECO:0000256" key="4">
    <source>
        <dbReference type="ARBA" id="ARBA00022825"/>
    </source>
</evidence>
<keyword evidence="11" id="KW-1185">Reference proteome</keyword>
<feature type="chain" id="PRO_5046311339" evidence="6">
    <location>
        <begin position="22"/>
        <end position="1257"/>
    </location>
</feature>
<dbReference type="InterPro" id="IPR036852">
    <property type="entry name" value="Peptidase_S8/S53_dom_sf"/>
</dbReference>
<evidence type="ECO:0000259" key="7">
    <source>
        <dbReference type="Pfam" id="PF00082"/>
    </source>
</evidence>
<evidence type="ECO:0000256" key="1">
    <source>
        <dbReference type="ARBA" id="ARBA00011073"/>
    </source>
</evidence>
<dbReference type="PROSITE" id="PS51892">
    <property type="entry name" value="SUBTILASE"/>
    <property type="match status" value="1"/>
</dbReference>
<feature type="domain" description="Secretion system C-terminal sorting" evidence="8">
    <location>
        <begin position="1178"/>
        <end position="1255"/>
    </location>
</feature>
<dbReference type="PRINTS" id="PR00723">
    <property type="entry name" value="SUBTILISIN"/>
</dbReference>
<feature type="active site" description="Charge relay system" evidence="5">
    <location>
        <position position="157"/>
    </location>
</feature>
<dbReference type="EMBL" id="JAPFQO010000015">
    <property type="protein sequence ID" value="MCX2742058.1"/>
    <property type="molecule type" value="Genomic_DNA"/>
</dbReference>
<reference evidence="10 11" key="1">
    <citation type="submission" date="2022-11" db="EMBL/GenBank/DDBJ databases">
        <title>The characterization of three novel Bacteroidetes species and genomic analysis of their roles in tidal elemental geochemical cycles.</title>
        <authorList>
            <person name="Ma K.-J."/>
        </authorList>
    </citation>
    <scope>NUCLEOTIDE SEQUENCE [LARGE SCALE GENOMIC DNA]</scope>
    <source>
        <strain evidence="10 11">M82</strain>
    </source>
</reference>
<evidence type="ECO:0000259" key="9">
    <source>
        <dbReference type="Pfam" id="PF20009"/>
    </source>
</evidence>
<feature type="active site" description="Charge relay system" evidence="5">
    <location>
        <position position="389"/>
    </location>
</feature>
<sequence>MRRLSLWLVALGLATGTTAVAQRGLTPDRTNTQALQRIATAAEKDYQANRAKALALAEKYGWVIEKQYKDGTVISLQGLDATGMPVYYITYNNSNAAATTRTDQLWTGGSLGLDLNGSSSNLANKLAIWDGGRVRASHQELTGRVTQKDNPTKESEHATHVAGTMVASGVNPLAKGMAFGYKSLLAYDFNGDNAEMAEAAKDLLISNHSYGSLAGWRFNSDRKGTAEDPYWEWWGNTNVSKEEDFTFGYYNNEAATWDEIAFNAPYYLIVKSAGNNHGETGPKVGEPYFQRNTNGTFELVKSRPASISSNDTYDVISTSGTAKNILTVGAVGAITDGYNLPQDVEMANFSSWGPTDDGRIKPDIVGNGVRVLSTYSTNDRSYQTQSGTSMAAPNVSGTLLLLQEHYAKVNFGKFMRAATLKGLAIHTADEAGESEGPDYRFGWGLLNAELAASMISNTSGTHLLEERSLNQGETQTLEVTASGKGPLKITISWTDPKGTITALGSSALNNRTPKLVNDLDIRVSGNGKNYQPWTLNPATPEAAAVPGDNVLDNVEQILIADAVPGKKYTITIRHKGTLKEGPQAYALLVSGMGGTAACASSATSNQGARISRLTLGSQSINQQGDCTTYRDLTSTVFPMEPSQTKQLKLELGSCGTAAAKVAKVYIDWNGNGSFAEANELAATSGVISGDGTFTADIKAPGTLITDNKVRMRVVVQETNDASAVNACSSYSRGETQDYLIQFVKPQRDVSIASVQPVGAGSLCASTSQSVVLNIRNNGTAEQQNIPVSIKVLKNGQELTTLTGTFNKKLAAFAQAELLLDGSFATEAGATYELLAKSELTSDAVESNNQRGYTFTVAGDAAVPADASAFRCGSSPIYTLSAEGGGTPYWYTSPTSTTPIAAGNQAQVQAAAAGNTLFAAFNEFSATVGPADKNYFSDGGYNQFTPDVQVTTKAPVVLEQARLYIGHSGKITFTVFDMNGSPVSARELRVTATRSTPATKELVQPNDPNDLGQLYYLGLELPQAGTYNIAISYEDSATIYRNNKGVQGYPFGVENVFTISGNTASSEWAGYYYYFYDLKVRALGCPSPRVAVTLKEGTPLDQPKVTREGKELISSLPEGNQWYLDGQPLEGATGQRFTPTLNGQYSVITFKDGCVSDMSLAYRYELESAERDVAPELMVFPNPSADGKFSYTVETSSPENLSLTVVDLLGKQLYTASVRQINGQYKGMVDLSKHANGLYIVRLQHGDQVYTRKIMIRK</sequence>
<keyword evidence="3 5" id="KW-0378">Hydrolase</keyword>
<dbReference type="PANTHER" id="PTHR43399">
    <property type="entry name" value="SUBTILISIN-RELATED"/>
    <property type="match status" value="1"/>
</dbReference>
<dbReference type="InterPro" id="IPR008979">
    <property type="entry name" value="Galactose-bd-like_sf"/>
</dbReference>
<dbReference type="InterPro" id="IPR000209">
    <property type="entry name" value="Peptidase_S8/S53_dom"/>
</dbReference>
<evidence type="ECO:0000256" key="3">
    <source>
        <dbReference type="ARBA" id="ARBA00022801"/>
    </source>
</evidence>
<feature type="domain" description="GEVED" evidence="9">
    <location>
        <begin position="663"/>
        <end position="741"/>
    </location>
</feature>
<keyword evidence="2 5" id="KW-0645">Protease</keyword>
<dbReference type="RefSeq" id="WP_266054292.1">
    <property type="nucleotide sequence ID" value="NZ_JAPFQO010000015.1"/>
</dbReference>
<name>A0ABT3RJL8_9BACT</name>
<protein>
    <submittedName>
        <fullName evidence="10">S8 family serine peptidase</fullName>
    </submittedName>
</protein>
<gene>
    <name evidence="10" type="ORF">OO017_19025</name>
</gene>
<dbReference type="InterPro" id="IPR026444">
    <property type="entry name" value="Secre_tail"/>
</dbReference>
<feature type="domain" description="Peptidase S8/S53" evidence="7">
    <location>
        <begin position="137"/>
        <end position="444"/>
    </location>
</feature>
<proteinExistence type="inferred from homology"/>
<dbReference type="InterPro" id="IPR015500">
    <property type="entry name" value="Peptidase_S8_subtilisin-rel"/>
</dbReference>
<keyword evidence="4 5" id="KW-0720">Serine protease</keyword>
<dbReference type="Pfam" id="PF00082">
    <property type="entry name" value="Peptidase_S8"/>
    <property type="match status" value="1"/>
</dbReference>
<dbReference type="NCBIfam" id="TIGR04183">
    <property type="entry name" value="Por_Secre_tail"/>
    <property type="match status" value="1"/>
</dbReference>
<dbReference type="SUPFAM" id="SSF49785">
    <property type="entry name" value="Galactose-binding domain-like"/>
    <property type="match status" value="1"/>
</dbReference>
<dbReference type="Gene3D" id="3.40.50.200">
    <property type="entry name" value="Peptidase S8/S53 domain"/>
    <property type="match status" value="1"/>
</dbReference>
<organism evidence="10 11">
    <name type="scientific">Pontibacter anaerobius</name>
    <dbReference type="NCBI Taxonomy" id="2993940"/>
    <lineage>
        <taxon>Bacteria</taxon>
        <taxon>Pseudomonadati</taxon>
        <taxon>Bacteroidota</taxon>
        <taxon>Cytophagia</taxon>
        <taxon>Cytophagales</taxon>
        <taxon>Hymenobacteraceae</taxon>
        <taxon>Pontibacter</taxon>
    </lineage>
</organism>
<evidence type="ECO:0000256" key="2">
    <source>
        <dbReference type="ARBA" id="ARBA00022670"/>
    </source>
</evidence>
<feature type="active site" description="Charge relay system" evidence="5">
    <location>
        <position position="130"/>
    </location>
</feature>
<keyword evidence="6" id="KW-0732">Signal</keyword>
<dbReference type="InterPro" id="IPR034058">
    <property type="entry name" value="TagA/B/C/D_pept_dom"/>
</dbReference>
<feature type="signal peptide" evidence="6">
    <location>
        <begin position="1"/>
        <end position="21"/>
    </location>
</feature>
<dbReference type="CDD" id="cd04842">
    <property type="entry name" value="Peptidases_S8_Kp43_protease"/>
    <property type="match status" value="1"/>
</dbReference>
<comment type="caution">
    <text evidence="10">The sequence shown here is derived from an EMBL/GenBank/DDBJ whole genome shotgun (WGS) entry which is preliminary data.</text>
</comment>
<accession>A0ABT3RJL8</accession>
<dbReference type="Pfam" id="PF18962">
    <property type="entry name" value="Por_Secre_tail"/>
    <property type="match status" value="1"/>
</dbReference>
<evidence type="ECO:0000259" key="8">
    <source>
        <dbReference type="Pfam" id="PF18962"/>
    </source>
</evidence>
<evidence type="ECO:0000256" key="5">
    <source>
        <dbReference type="PROSITE-ProRule" id="PRU01240"/>
    </source>
</evidence>
<dbReference type="InterPro" id="IPR045474">
    <property type="entry name" value="GEVED"/>
</dbReference>
<dbReference type="Proteomes" id="UP001207228">
    <property type="component" value="Unassembled WGS sequence"/>
</dbReference>
<dbReference type="PROSITE" id="PS00138">
    <property type="entry name" value="SUBTILASE_SER"/>
    <property type="match status" value="1"/>
</dbReference>
<comment type="similarity">
    <text evidence="1 5">Belongs to the peptidase S8 family.</text>
</comment>
<dbReference type="PANTHER" id="PTHR43399:SF4">
    <property type="entry name" value="CELL WALL-ASSOCIATED PROTEASE"/>
    <property type="match status" value="1"/>
</dbReference>
<evidence type="ECO:0000313" key="10">
    <source>
        <dbReference type="EMBL" id="MCX2742058.1"/>
    </source>
</evidence>
<evidence type="ECO:0000256" key="6">
    <source>
        <dbReference type="SAM" id="SignalP"/>
    </source>
</evidence>
<dbReference type="InterPro" id="IPR051048">
    <property type="entry name" value="Peptidase_S8/S53_subtilisin"/>
</dbReference>
<dbReference type="SUPFAM" id="SSF52743">
    <property type="entry name" value="Subtilisin-like"/>
    <property type="match status" value="1"/>
</dbReference>
<dbReference type="Pfam" id="PF20009">
    <property type="entry name" value="GEVED"/>
    <property type="match status" value="1"/>
</dbReference>
<evidence type="ECO:0000313" key="11">
    <source>
        <dbReference type="Proteomes" id="UP001207228"/>
    </source>
</evidence>
<dbReference type="Gene3D" id="2.60.120.380">
    <property type="match status" value="1"/>
</dbReference>